<gene>
    <name evidence="3" type="ORF">EYR15_13270</name>
</gene>
<dbReference type="Pfam" id="PF00817">
    <property type="entry name" value="IMS"/>
    <property type="match status" value="1"/>
</dbReference>
<evidence type="ECO:0000259" key="2">
    <source>
        <dbReference type="Pfam" id="PF00817"/>
    </source>
</evidence>
<keyword evidence="4" id="KW-1185">Reference proteome</keyword>
<reference evidence="3 4" key="1">
    <citation type="submission" date="2019-02" db="EMBL/GenBank/DDBJ databases">
        <title>Hansschlegelia quercus sp. nov., a novel methylotrophic bacterium from buds of oak (Quercus robur L.).</title>
        <authorList>
            <person name="Agafonova N.V."/>
            <person name="Kaparullina E.N."/>
            <person name="Grouzdev D.S."/>
            <person name="Doronina N.V."/>
        </authorList>
    </citation>
    <scope>NUCLEOTIDE SEQUENCE [LARGE SCALE GENOMIC DNA]</scope>
    <source>
        <strain evidence="3 4">Dub</strain>
    </source>
</reference>
<dbReference type="SUPFAM" id="SSF56672">
    <property type="entry name" value="DNA/RNA polymerases"/>
    <property type="match status" value="1"/>
</dbReference>
<dbReference type="EMBL" id="SIUB01000006">
    <property type="protein sequence ID" value="TBN51900.1"/>
    <property type="molecule type" value="Genomic_DNA"/>
</dbReference>
<protein>
    <submittedName>
        <fullName evidence="3">DNA polymerase Y family protein</fullName>
    </submittedName>
</protein>
<name>A0A4Q9GG87_9HYPH</name>
<evidence type="ECO:0000256" key="1">
    <source>
        <dbReference type="ARBA" id="ARBA00022763"/>
    </source>
</evidence>
<organism evidence="3 4">
    <name type="scientific">Hansschlegelia quercus</name>
    <dbReference type="NCBI Taxonomy" id="2528245"/>
    <lineage>
        <taxon>Bacteria</taxon>
        <taxon>Pseudomonadati</taxon>
        <taxon>Pseudomonadota</taxon>
        <taxon>Alphaproteobacteria</taxon>
        <taxon>Hyphomicrobiales</taxon>
        <taxon>Methylopilaceae</taxon>
        <taxon>Hansschlegelia</taxon>
    </lineage>
</organism>
<dbReference type="InterPro" id="IPR001126">
    <property type="entry name" value="UmuC"/>
</dbReference>
<dbReference type="OrthoDB" id="9788640at2"/>
<sequence length="524" mass="56917">MEQVSAPATPGRRILAIALPSLAIDRIRRRERSRSAAPDDRPLGVVSNVRGLLRLTAVDARAVAAGCQAGAALGEARGICPELRVEPADEHGDASALDAIADWCDRYTPLVGLDGPAGLALDVTGCAHFFGGEKALADDLVTRLAAQGFCARVAVAGTMGTARALAWFTPGGVAALGEEAARVGELPIGALRIPDDARLGLTRAGLRTVAAVAARGRTELAARFGASLVTRLDETLGTIDPPISPRRPAPSRMVERRFAEPLAQTEAALAVLRALGLSLGRRLELSGEGIRRAEAAFFRTDGGVARIAIGLGAPTRDPDLLLRLFRERIDALADPLDPGFGFDMIRLSAPEAEPLLPEERDFRADEREIAARDLDELVDRLSAREGRGRVLRAFARDAHRPEAEAELSSAQGSRAVVWAPLRPEGEPPRRPLRLFARPEAVDVLAEVPDGPPIRFVWRRAVHRVARAEGPERVALEWWRVDEAPLTRDYFRVEDEAGARFWLFRDGLFVREVRHPRWYLHGLFA</sequence>
<proteinExistence type="predicted"/>
<dbReference type="InterPro" id="IPR050356">
    <property type="entry name" value="SulA_CellDiv_inhibitor"/>
</dbReference>
<dbReference type="AlphaFoldDB" id="A0A4Q9GG87"/>
<evidence type="ECO:0000313" key="4">
    <source>
        <dbReference type="Proteomes" id="UP000291613"/>
    </source>
</evidence>
<dbReference type="InterPro" id="IPR043502">
    <property type="entry name" value="DNA/RNA_pol_sf"/>
</dbReference>
<feature type="domain" description="UmuC" evidence="2">
    <location>
        <begin position="39"/>
        <end position="163"/>
    </location>
</feature>
<dbReference type="PANTHER" id="PTHR35369">
    <property type="entry name" value="BLR3025 PROTEIN-RELATED"/>
    <property type="match status" value="1"/>
</dbReference>
<dbReference type="GO" id="GO:0006281">
    <property type="term" value="P:DNA repair"/>
    <property type="evidence" value="ECO:0007669"/>
    <property type="project" value="InterPro"/>
</dbReference>
<dbReference type="PANTHER" id="PTHR35369:SF2">
    <property type="entry name" value="BLR3025 PROTEIN"/>
    <property type="match status" value="1"/>
</dbReference>
<comment type="caution">
    <text evidence="3">The sequence shown here is derived from an EMBL/GenBank/DDBJ whole genome shotgun (WGS) entry which is preliminary data.</text>
</comment>
<dbReference type="Proteomes" id="UP000291613">
    <property type="component" value="Unassembled WGS sequence"/>
</dbReference>
<keyword evidence="1" id="KW-0227">DNA damage</keyword>
<evidence type="ECO:0000313" key="3">
    <source>
        <dbReference type="EMBL" id="TBN51900.1"/>
    </source>
</evidence>
<accession>A0A4Q9GG87</accession>
<dbReference type="CDD" id="cd03468">
    <property type="entry name" value="PolY_like"/>
    <property type="match status" value="1"/>
</dbReference>